<feature type="transmembrane region" description="Helical" evidence="12">
    <location>
        <begin position="41"/>
        <end position="60"/>
    </location>
</feature>
<keyword evidence="8" id="KW-0915">Sodium</keyword>
<evidence type="ECO:0000256" key="12">
    <source>
        <dbReference type="SAM" id="Phobius"/>
    </source>
</evidence>
<feature type="transmembrane region" description="Helical" evidence="12">
    <location>
        <begin position="138"/>
        <end position="160"/>
    </location>
</feature>
<evidence type="ECO:0000313" key="15">
    <source>
        <dbReference type="Proteomes" id="UP000002774"/>
    </source>
</evidence>
<evidence type="ECO:0000313" key="14">
    <source>
        <dbReference type="EMBL" id="EHQ26219.1"/>
    </source>
</evidence>
<dbReference type="GO" id="GO:0098719">
    <property type="term" value="P:sodium ion import across plasma membrane"/>
    <property type="evidence" value="ECO:0007669"/>
    <property type="project" value="TreeGrafter"/>
</dbReference>
<dbReference type="eggNOG" id="COG0025">
    <property type="taxonomic scope" value="Bacteria"/>
</dbReference>
<dbReference type="Proteomes" id="UP000002774">
    <property type="component" value="Chromosome"/>
</dbReference>
<name>H1YF80_9SPHI</name>
<keyword evidence="10 12" id="KW-0472">Membrane</keyword>
<comment type="similarity">
    <text evidence="2">Belongs to the monovalent cation:proton antiporter 1 (CPA1) transporter (TC 2.A.36) family.</text>
</comment>
<dbReference type="HOGENOM" id="CLU_005912_8_1_10"/>
<keyword evidence="11" id="KW-0739">Sodium transport</keyword>
<dbReference type="EMBL" id="CM001403">
    <property type="protein sequence ID" value="EHQ26219.1"/>
    <property type="molecule type" value="Genomic_DNA"/>
</dbReference>
<dbReference type="PANTHER" id="PTHR10110">
    <property type="entry name" value="SODIUM/HYDROGEN EXCHANGER"/>
    <property type="match status" value="1"/>
</dbReference>
<feature type="transmembrane region" description="Helical" evidence="12">
    <location>
        <begin position="395"/>
        <end position="415"/>
    </location>
</feature>
<proteinExistence type="inferred from homology"/>
<dbReference type="InterPro" id="IPR018422">
    <property type="entry name" value="Cation/H_exchanger_CPA1"/>
</dbReference>
<evidence type="ECO:0000256" key="9">
    <source>
        <dbReference type="ARBA" id="ARBA00023065"/>
    </source>
</evidence>
<evidence type="ECO:0000256" key="2">
    <source>
        <dbReference type="ARBA" id="ARBA00007367"/>
    </source>
</evidence>
<feature type="transmembrane region" description="Helical" evidence="12">
    <location>
        <begin position="181"/>
        <end position="198"/>
    </location>
</feature>
<keyword evidence="3" id="KW-0813">Transport</keyword>
<evidence type="ECO:0000256" key="5">
    <source>
        <dbReference type="ARBA" id="ARBA00022475"/>
    </source>
</evidence>
<evidence type="ECO:0000256" key="10">
    <source>
        <dbReference type="ARBA" id="ARBA00023136"/>
    </source>
</evidence>
<sequence length="424" mass="46366">MVIFGFLQYPMNISEILTITIVLAAVFAYINHRVIKWPPTIGIMVLSLGTSIFLAVLGKFHPFLSDKAIQLASSIDFRDVLMNFMLSFLLFAGAIHIDAAKLKKEALPVMLLSTLGILISTFLVGAMVWYLFVLFSLPIPFIYCLLFGALISPTDPIAVLAILKEAKIPSSLEVKISGESLFNDGVAVVVFITLLEASRSGAADISVLNVGKLFLQEAVGGLLFGAALGYIGYYALRSIDDYKVEVLITLAIVMGGYFIADHLHVSGPLAMVVAGIITGNKARNGALSDLSRDYLGKFWELIDEILNAILFLLIGLEMLIIKINIDVLIIGMISIALVLLARWISVFFPILLLRYKIKFEKHTVAILTWGGLRGGLSVALALSLTPDMHRDEFVLITYIIVVFSILIQGLTIGSFTKRLLQTAP</sequence>
<feature type="domain" description="Cation/H+ exchanger transmembrane" evidence="13">
    <location>
        <begin position="23"/>
        <end position="416"/>
    </location>
</feature>
<gene>
    <name evidence="14" type="ORF">Mucpa_2079</name>
</gene>
<feature type="transmembrane region" description="Helical" evidence="12">
    <location>
        <begin position="327"/>
        <end position="352"/>
    </location>
</feature>
<dbReference type="STRING" id="714943.Mucpa_2079"/>
<evidence type="ECO:0000259" key="13">
    <source>
        <dbReference type="Pfam" id="PF00999"/>
    </source>
</evidence>
<feature type="transmembrane region" description="Helical" evidence="12">
    <location>
        <begin position="218"/>
        <end position="235"/>
    </location>
</feature>
<keyword evidence="5" id="KW-1003">Cell membrane</keyword>
<dbReference type="GO" id="GO:0005886">
    <property type="term" value="C:plasma membrane"/>
    <property type="evidence" value="ECO:0007669"/>
    <property type="project" value="UniProtKB-SubCell"/>
</dbReference>
<reference evidence="14" key="1">
    <citation type="submission" date="2011-09" db="EMBL/GenBank/DDBJ databases">
        <title>The permanent draft genome of Mucilaginibacter paludis DSM 18603.</title>
        <authorList>
            <consortium name="US DOE Joint Genome Institute (JGI-PGF)"/>
            <person name="Lucas S."/>
            <person name="Han J."/>
            <person name="Lapidus A."/>
            <person name="Bruce D."/>
            <person name="Goodwin L."/>
            <person name="Pitluck S."/>
            <person name="Peters L."/>
            <person name="Kyrpides N."/>
            <person name="Mavromatis K."/>
            <person name="Ivanova N."/>
            <person name="Mikhailova N."/>
            <person name="Held B."/>
            <person name="Detter J.C."/>
            <person name="Tapia R."/>
            <person name="Han C."/>
            <person name="Land M."/>
            <person name="Hauser L."/>
            <person name="Markowitz V."/>
            <person name="Cheng J.-F."/>
            <person name="Hugenholtz P."/>
            <person name="Woyke T."/>
            <person name="Wu D."/>
            <person name="Tindall B."/>
            <person name="Brambilla E."/>
            <person name="Klenk H.-P."/>
            <person name="Eisen J.A."/>
        </authorList>
    </citation>
    <scope>NUCLEOTIDE SEQUENCE [LARGE SCALE GENOMIC DNA]</scope>
    <source>
        <strain evidence="14">DSM 18603</strain>
    </source>
</reference>
<dbReference type="PANTHER" id="PTHR10110:SF195">
    <property type="entry name" value="NA(+)_H(+) ANTIPORTER NHAS2"/>
    <property type="match status" value="1"/>
</dbReference>
<feature type="transmembrane region" description="Helical" evidence="12">
    <location>
        <begin position="6"/>
        <end position="29"/>
    </location>
</feature>
<dbReference type="GO" id="GO:0051453">
    <property type="term" value="P:regulation of intracellular pH"/>
    <property type="evidence" value="ECO:0007669"/>
    <property type="project" value="TreeGrafter"/>
</dbReference>
<organism evidence="14 15">
    <name type="scientific">Mucilaginibacter paludis DSM 18603</name>
    <dbReference type="NCBI Taxonomy" id="714943"/>
    <lineage>
        <taxon>Bacteria</taxon>
        <taxon>Pseudomonadati</taxon>
        <taxon>Bacteroidota</taxon>
        <taxon>Sphingobacteriia</taxon>
        <taxon>Sphingobacteriales</taxon>
        <taxon>Sphingobacteriaceae</taxon>
        <taxon>Mucilaginibacter</taxon>
    </lineage>
</organism>
<keyword evidence="9" id="KW-0406">Ion transport</keyword>
<accession>H1YF80</accession>
<feature type="transmembrane region" description="Helical" evidence="12">
    <location>
        <begin position="80"/>
        <end position="97"/>
    </location>
</feature>
<protein>
    <submittedName>
        <fullName evidence="14">Sodium/hydrogen exchanger</fullName>
    </submittedName>
</protein>
<dbReference type="InterPro" id="IPR006153">
    <property type="entry name" value="Cation/H_exchanger_TM"/>
</dbReference>
<evidence type="ECO:0000256" key="4">
    <source>
        <dbReference type="ARBA" id="ARBA00022449"/>
    </source>
</evidence>
<feature type="transmembrane region" description="Helical" evidence="12">
    <location>
        <begin position="364"/>
        <end position="383"/>
    </location>
</feature>
<dbReference type="GO" id="GO:0015386">
    <property type="term" value="F:potassium:proton antiporter activity"/>
    <property type="evidence" value="ECO:0007669"/>
    <property type="project" value="TreeGrafter"/>
</dbReference>
<feature type="transmembrane region" description="Helical" evidence="12">
    <location>
        <begin position="301"/>
        <end position="321"/>
    </location>
</feature>
<feature type="transmembrane region" description="Helical" evidence="12">
    <location>
        <begin position="265"/>
        <end position="280"/>
    </location>
</feature>
<keyword evidence="6 12" id="KW-0812">Transmembrane</keyword>
<dbReference type="Pfam" id="PF00999">
    <property type="entry name" value="Na_H_Exchanger"/>
    <property type="match status" value="1"/>
</dbReference>
<keyword evidence="7 12" id="KW-1133">Transmembrane helix</keyword>
<keyword evidence="15" id="KW-1185">Reference proteome</keyword>
<evidence type="ECO:0000256" key="6">
    <source>
        <dbReference type="ARBA" id="ARBA00022692"/>
    </source>
</evidence>
<dbReference type="AlphaFoldDB" id="H1YF80"/>
<dbReference type="Gene3D" id="6.10.140.1330">
    <property type="match status" value="1"/>
</dbReference>
<dbReference type="GO" id="GO:0015385">
    <property type="term" value="F:sodium:proton antiporter activity"/>
    <property type="evidence" value="ECO:0007669"/>
    <property type="project" value="InterPro"/>
</dbReference>
<evidence type="ECO:0000256" key="8">
    <source>
        <dbReference type="ARBA" id="ARBA00023053"/>
    </source>
</evidence>
<evidence type="ECO:0000256" key="1">
    <source>
        <dbReference type="ARBA" id="ARBA00004651"/>
    </source>
</evidence>
<comment type="subcellular location">
    <subcellularLocation>
        <location evidence="1">Cell membrane</location>
        <topology evidence="1">Multi-pass membrane protein</topology>
    </subcellularLocation>
</comment>
<feature type="transmembrane region" description="Helical" evidence="12">
    <location>
        <begin position="109"/>
        <end position="132"/>
    </location>
</feature>
<evidence type="ECO:0000256" key="11">
    <source>
        <dbReference type="ARBA" id="ARBA00023201"/>
    </source>
</evidence>
<keyword evidence="4" id="KW-0050">Antiport</keyword>
<evidence type="ECO:0000256" key="3">
    <source>
        <dbReference type="ARBA" id="ARBA00022448"/>
    </source>
</evidence>
<evidence type="ECO:0000256" key="7">
    <source>
        <dbReference type="ARBA" id="ARBA00022989"/>
    </source>
</evidence>